<name>A0ABR9N1W9_9MICO</name>
<accession>A0ABR9N1W9</accession>
<evidence type="ECO:0000259" key="2">
    <source>
        <dbReference type="Pfam" id="PF16640"/>
    </source>
</evidence>
<proteinExistence type="predicted"/>
<dbReference type="RefSeq" id="WP_192864208.1">
    <property type="nucleotide sequence ID" value="NZ_JADAQT010000105.1"/>
</dbReference>
<feature type="signal peptide" evidence="1">
    <location>
        <begin position="1"/>
        <end position="31"/>
    </location>
</feature>
<dbReference type="EMBL" id="JADAQT010000105">
    <property type="protein sequence ID" value="MBE1877650.1"/>
    <property type="molecule type" value="Genomic_DNA"/>
</dbReference>
<feature type="chain" id="PRO_5046147800" evidence="1">
    <location>
        <begin position="32"/>
        <end position="457"/>
    </location>
</feature>
<evidence type="ECO:0000256" key="1">
    <source>
        <dbReference type="SAM" id="SignalP"/>
    </source>
</evidence>
<keyword evidence="1" id="KW-0732">Signal</keyword>
<dbReference type="Pfam" id="PF16640">
    <property type="entry name" value="Big_3_5"/>
    <property type="match status" value="1"/>
</dbReference>
<comment type="caution">
    <text evidence="3">The sequence shown here is derived from an EMBL/GenBank/DDBJ whole genome shotgun (WGS) entry which is preliminary data.</text>
</comment>
<keyword evidence="4" id="KW-1185">Reference proteome</keyword>
<evidence type="ECO:0000313" key="4">
    <source>
        <dbReference type="Proteomes" id="UP000625527"/>
    </source>
</evidence>
<organism evidence="3 4">
    <name type="scientific">Myceligenerans pegani</name>
    <dbReference type="NCBI Taxonomy" id="2776917"/>
    <lineage>
        <taxon>Bacteria</taxon>
        <taxon>Bacillati</taxon>
        <taxon>Actinomycetota</taxon>
        <taxon>Actinomycetes</taxon>
        <taxon>Micrococcales</taxon>
        <taxon>Promicromonosporaceae</taxon>
        <taxon>Myceligenerans</taxon>
    </lineage>
</organism>
<reference evidence="3 4" key="1">
    <citation type="submission" date="2020-10" db="EMBL/GenBank/DDBJ databases">
        <title>Myceligenerans pegani sp. nov., an endophytic actinomycete isolated from Peganum harmala L. in Xinjiang, China.</title>
        <authorList>
            <person name="Xin L."/>
        </authorList>
    </citation>
    <scope>NUCLEOTIDE SEQUENCE [LARGE SCALE GENOMIC DNA]</scope>
    <source>
        <strain evidence="3 4">TRM65318</strain>
    </source>
</reference>
<dbReference type="Gene3D" id="2.60.40.10">
    <property type="entry name" value="Immunoglobulins"/>
    <property type="match status" value="1"/>
</dbReference>
<dbReference type="InterPro" id="IPR032109">
    <property type="entry name" value="Big_3_5"/>
</dbReference>
<feature type="domain" description="Bacterial Ig-like" evidence="2">
    <location>
        <begin position="222"/>
        <end position="298"/>
    </location>
</feature>
<evidence type="ECO:0000313" key="3">
    <source>
        <dbReference type="EMBL" id="MBE1877650.1"/>
    </source>
</evidence>
<dbReference type="Proteomes" id="UP000625527">
    <property type="component" value="Unassembled WGS sequence"/>
</dbReference>
<sequence length="457" mass="46007">MRITSVRRAGLALAAALAVTFSGLVAAPAQALAPDLDPDNRLGDLTLDVTGGAISWAGGPQRLTTETGCPEGFRRSSRAFIIWPDGTWVVSASQFAATVFVAASEGSGLDGQAIDRQNLSETITYQRHASKWGAGGSGGIPTVAFDGHSGVATYVVTCDPGDAPTGTFPTNASGVGDSKYFSVDILIDWNDGGVTGSGTWEIAGPVEKVDTTLELDPTAGNDGSVNLTATVDPPAATGSVTFTNVGTGATVGTADLTDGTATVNVSDLEPDTQYTFRAEYAGDTLHNASTSNDAVVTTVGEPVPPQDTEITVTIPAAASGLRLTVTPGGVALGEATQVSSAFEATGELGQVTVTDDRETRTAWTLNGQASDFARSGGSGAIPASALGWEPQLTGGTNAGTAGPAVAPGTGLAAPRTLASATADVTTARTTVAADLTLRAPQDTPAGEYTSTLTLTLI</sequence>
<dbReference type="InterPro" id="IPR013783">
    <property type="entry name" value="Ig-like_fold"/>
</dbReference>
<protein>
    <submittedName>
        <fullName evidence="3">Ig-like domain repeat protein</fullName>
    </submittedName>
</protein>
<gene>
    <name evidence="3" type="ORF">IHE71_18340</name>
</gene>